<dbReference type="PANTHER" id="PTHR46211:SF1">
    <property type="entry name" value="GLYCEROPHOSPHODIESTER PHOSPHODIESTERASE, CYTOPLASMIC"/>
    <property type="match status" value="1"/>
</dbReference>
<accession>A0A0G3HFH2</accession>
<dbReference type="InterPro" id="IPR030395">
    <property type="entry name" value="GP_PDE_dom"/>
</dbReference>
<organism evidence="2 3">
    <name type="scientific">Corynebacterium uterequi</name>
    <dbReference type="NCBI Taxonomy" id="1072256"/>
    <lineage>
        <taxon>Bacteria</taxon>
        <taxon>Bacillati</taxon>
        <taxon>Actinomycetota</taxon>
        <taxon>Actinomycetes</taxon>
        <taxon>Mycobacteriales</taxon>
        <taxon>Corynebacteriaceae</taxon>
        <taxon>Corynebacterium</taxon>
    </lineage>
</organism>
<dbReference type="EMBL" id="CP011546">
    <property type="protein sequence ID" value="AKK12101.1"/>
    <property type="molecule type" value="Genomic_DNA"/>
</dbReference>
<dbReference type="PROSITE" id="PS51704">
    <property type="entry name" value="GP_PDE"/>
    <property type="match status" value="1"/>
</dbReference>
<dbReference type="PATRIC" id="fig|1072256.5.peg.2103"/>
<dbReference type="GO" id="GO:0008889">
    <property type="term" value="F:glycerophosphodiester phosphodiesterase activity"/>
    <property type="evidence" value="ECO:0007669"/>
    <property type="project" value="UniProtKB-EC"/>
</dbReference>
<keyword evidence="2" id="KW-0378">Hydrolase</keyword>
<evidence type="ECO:0000313" key="2">
    <source>
        <dbReference type="EMBL" id="AKK12101.1"/>
    </source>
</evidence>
<evidence type="ECO:0000313" key="3">
    <source>
        <dbReference type="Proteomes" id="UP000035548"/>
    </source>
</evidence>
<dbReference type="AlphaFoldDB" id="A0A0G3HFH2"/>
<evidence type="ECO:0000259" key="1">
    <source>
        <dbReference type="PROSITE" id="PS51704"/>
    </source>
</evidence>
<dbReference type="Proteomes" id="UP000035548">
    <property type="component" value="Chromosome"/>
</dbReference>
<dbReference type="KEGG" id="cut:CUTER_10685"/>
<dbReference type="PANTHER" id="PTHR46211">
    <property type="entry name" value="GLYCEROPHOSPHORYL DIESTER PHOSPHODIESTERASE"/>
    <property type="match status" value="1"/>
</dbReference>
<proteinExistence type="predicted"/>
<sequence length="246" mass="27369">MKIVAHRGNGPGFKELTRAGYEHALSLPIHGVETDVRLCRSGELVLHHDARLGRTDVGINGVARISGLSLEQLRRINFGTRANPQEILTLPEMLGLIKDAGDKHLYLEIKKPTRYGRMLEEQVTRALAYAGLRDDERIHIISFSHTCLRRMAELTPALDRFYLRGARDFKYNPKDIMFSKPTGLGMDHRVAKLRPELVGALGLPTYLWTPNTPADLLAARDAGADIITTDDAELALEVFAPANARV</sequence>
<reference evidence="2 3" key="1">
    <citation type="journal article" date="2015" name="Genome Announc.">
        <title>Virulence Factor Genes Detected in the Complete Genome Sequence of Corynebacterium uterequi DSM 45634, Isolated from the Uterus of a Maiden Mare.</title>
        <authorList>
            <person name="Ruckert C."/>
            <person name="Kriete M."/>
            <person name="Jaenicke S."/>
            <person name="Winkler A."/>
            <person name="Tauch A."/>
        </authorList>
    </citation>
    <scope>NUCLEOTIDE SEQUENCE [LARGE SCALE GENOMIC DNA]</scope>
    <source>
        <strain evidence="2 3">DSM 45634</strain>
    </source>
</reference>
<feature type="domain" description="GP-PDE" evidence="1">
    <location>
        <begin position="1"/>
        <end position="239"/>
    </location>
</feature>
<keyword evidence="3" id="KW-1185">Reference proteome</keyword>
<dbReference type="EC" id="3.1.4.46" evidence="2"/>
<dbReference type="Pfam" id="PF03009">
    <property type="entry name" value="GDPD"/>
    <property type="match status" value="1"/>
</dbReference>
<dbReference type="OrthoDB" id="9758957at2"/>
<name>A0A0G3HFH2_9CORY</name>
<protein>
    <submittedName>
        <fullName evidence="2">Glycerophosphoryl diester phosphodiesterase</fullName>
        <ecNumber evidence="2">3.1.4.46</ecNumber>
    </submittedName>
</protein>
<dbReference type="STRING" id="1072256.CUTER_10685"/>
<dbReference type="SUPFAM" id="SSF51695">
    <property type="entry name" value="PLC-like phosphodiesterases"/>
    <property type="match status" value="1"/>
</dbReference>
<gene>
    <name evidence="2" type="ORF">CUTER_10685</name>
</gene>
<dbReference type="GO" id="GO:0006629">
    <property type="term" value="P:lipid metabolic process"/>
    <property type="evidence" value="ECO:0007669"/>
    <property type="project" value="InterPro"/>
</dbReference>
<dbReference type="InterPro" id="IPR017946">
    <property type="entry name" value="PLC-like_Pdiesterase_TIM-brl"/>
</dbReference>
<reference evidence="3" key="2">
    <citation type="submission" date="2015-05" db="EMBL/GenBank/DDBJ databases">
        <title>Complete genome sequence of Corynebacterium uterequi DSM 45634, isolated from the uterus of a maiden mare.</title>
        <authorList>
            <person name="Ruckert C."/>
            <person name="Albersmeier A."/>
            <person name="Winkler A."/>
            <person name="Tauch A."/>
        </authorList>
    </citation>
    <scope>NUCLEOTIDE SEQUENCE [LARGE SCALE GENOMIC DNA]</scope>
    <source>
        <strain evidence="3">DSM 45634</strain>
    </source>
</reference>
<dbReference type="Gene3D" id="3.20.20.190">
    <property type="entry name" value="Phosphatidylinositol (PI) phosphodiesterase"/>
    <property type="match status" value="1"/>
</dbReference>
<dbReference type="RefSeq" id="WP_047260370.1">
    <property type="nucleotide sequence ID" value="NZ_CP011546.1"/>
</dbReference>